<dbReference type="InterPro" id="IPR023302">
    <property type="entry name" value="Pept_S9A_N"/>
</dbReference>
<evidence type="ECO:0000313" key="10">
    <source>
        <dbReference type="EMBL" id="MDC3986474.1"/>
    </source>
</evidence>
<dbReference type="InterPro" id="IPR051167">
    <property type="entry name" value="Prolyl_oligopep/macrocyclase"/>
</dbReference>
<dbReference type="SUPFAM" id="SSF53474">
    <property type="entry name" value="alpha/beta-Hydrolases"/>
    <property type="match status" value="1"/>
</dbReference>
<dbReference type="GO" id="GO:0004252">
    <property type="term" value="F:serine-type endopeptidase activity"/>
    <property type="evidence" value="ECO:0007669"/>
    <property type="project" value="UniProtKB-EC"/>
</dbReference>
<reference evidence="10 11" key="1">
    <citation type="submission" date="2021-04" db="EMBL/GenBank/DDBJ databases">
        <title>Genome analysis of Polyangium sp.</title>
        <authorList>
            <person name="Li Y."/>
            <person name="Wang J."/>
        </authorList>
    </citation>
    <scope>NUCLEOTIDE SEQUENCE [LARGE SCALE GENOMIC DNA]</scope>
    <source>
        <strain evidence="10 11">SDU14</strain>
    </source>
</reference>
<comment type="similarity">
    <text evidence="2">Belongs to the peptidase S9A family.</text>
</comment>
<dbReference type="PRINTS" id="PR00862">
    <property type="entry name" value="PROLIGOPTASE"/>
</dbReference>
<dbReference type="InterPro" id="IPR029058">
    <property type="entry name" value="AB_hydrolase_fold"/>
</dbReference>
<organism evidence="10 11">
    <name type="scientific">Polyangium jinanense</name>
    <dbReference type="NCBI Taxonomy" id="2829994"/>
    <lineage>
        <taxon>Bacteria</taxon>
        <taxon>Pseudomonadati</taxon>
        <taxon>Myxococcota</taxon>
        <taxon>Polyangia</taxon>
        <taxon>Polyangiales</taxon>
        <taxon>Polyangiaceae</taxon>
        <taxon>Polyangium</taxon>
    </lineage>
</organism>
<dbReference type="EMBL" id="JAGTJJ010000039">
    <property type="protein sequence ID" value="MDC3986474.1"/>
    <property type="molecule type" value="Genomic_DNA"/>
</dbReference>
<evidence type="ECO:0000259" key="8">
    <source>
        <dbReference type="Pfam" id="PF00326"/>
    </source>
</evidence>
<keyword evidence="6" id="KW-0720">Serine protease</keyword>
<dbReference type="Proteomes" id="UP001151081">
    <property type="component" value="Unassembled WGS sequence"/>
</dbReference>
<feature type="signal peptide" evidence="7">
    <location>
        <begin position="1"/>
        <end position="24"/>
    </location>
</feature>
<dbReference type="GO" id="GO:0005829">
    <property type="term" value="C:cytosol"/>
    <property type="evidence" value="ECO:0007669"/>
    <property type="project" value="TreeGrafter"/>
</dbReference>
<dbReference type="Gene3D" id="3.40.50.1820">
    <property type="entry name" value="alpha/beta hydrolase"/>
    <property type="match status" value="1"/>
</dbReference>
<keyword evidence="11" id="KW-1185">Reference proteome</keyword>
<dbReference type="GO" id="GO:0006508">
    <property type="term" value="P:proteolysis"/>
    <property type="evidence" value="ECO:0007669"/>
    <property type="project" value="UniProtKB-KW"/>
</dbReference>
<feature type="chain" id="PRO_5040926452" description="prolyl oligopeptidase" evidence="7">
    <location>
        <begin position="25"/>
        <end position="748"/>
    </location>
</feature>
<evidence type="ECO:0000313" key="11">
    <source>
        <dbReference type="Proteomes" id="UP001151081"/>
    </source>
</evidence>
<dbReference type="RefSeq" id="WP_272459432.1">
    <property type="nucleotide sequence ID" value="NZ_JAGTJJ010000039.1"/>
</dbReference>
<keyword evidence="5" id="KW-0378">Hydrolase</keyword>
<dbReference type="Gene3D" id="2.130.10.120">
    <property type="entry name" value="Prolyl oligopeptidase, N-terminal domain"/>
    <property type="match status" value="1"/>
</dbReference>
<dbReference type="AlphaFoldDB" id="A0A9X3XA11"/>
<evidence type="ECO:0000256" key="3">
    <source>
        <dbReference type="ARBA" id="ARBA00011897"/>
    </source>
</evidence>
<feature type="domain" description="Peptidase S9A N-terminal" evidence="9">
    <location>
        <begin position="62"/>
        <end position="471"/>
    </location>
</feature>
<dbReference type="InterPro" id="IPR001375">
    <property type="entry name" value="Peptidase_S9_cat"/>
</dbReference>
<evidence type="ECO:0000256" key="7">
    <source>
        <dbReference type="SAM" id="SignalP"/>
    </source>
</evidence>
<accession>A0A9X3XA11</accession>
<dbReference type="Pfam" id="PF00326">
    <property type="entry name" value="Peptidase_S9"/>
    <property type="match status" value="1"/>
</dbReference>
<gene>
    <name evidence="10" type="ORF">KEG57_38725</name>
</gene>
<dbReference type="GO" id="GO:0070012">
    <property type="term" value="F:oligopeptidase activity"/>
    <property type="evidence" value="ECO:0007669"/>
    <property type="project" value="TreeGrafter"/>
</dbReference>
<dbReference type="PANTHER" id="PTHR42881:SF2">
    <property type="entry name" value="PROLYL ENDOPEPTIDASE"/>
    <property type="match status" value="1"/>
</dbReference>
<comment type="catalytic activity">
    <reaction evidence="1">
        <text>Hydrolysis of Pro-|-Xaa &gt;&gt; Ala-|-Xaa in oligopeptides.</text>
        <dbReference type="EC" id="3.4.21.26"/>
    </reaction>
</comment>
<dbReference type="SUPFAM" id="SSF50993">
    <property type="entry name" value="Peptidase/esterase 'gauge' domain"/>
    <property type="match status" value="1"/>
</dbReference>
<sequence>MRSVHRPKTLFFLPSLLVSMACSGNPPPPADPPPNHLTGSLAPTASAVAAPTPAPARREPPVPTRREDIVETLHGKEIHDPYRWLEDGESDEVKVWQAAQNERTAKALATLPGRAALTRRIESLLRIGSVGTPAVYASKKGKGRYFYTRQAPSEDQPVLYVRDGVDGADRKLVDPNTLGKDGLVSLDFWVPSQDGKKLAYGLSSGGDEQSTLYVMDVETGKNLPETEVIPRARYASVAWLPDGKSFYYTRFPQKGDVPAGEEHYHRKIYLHQIGRPWEKDPLVFGEGRAMTDSPSVLISPNGRWLVATVHMGWSRIEAYLLDRKAGPQATFVPFAVPKENAIYDVDVYDDSLLVRTNDSAPTYELYRVDPQKPAREHWKKILPATKDVLQAVTSIGGQIFATYIVDAHSVVKRFSATGEPKGEITLPTIGTTGGASGEWDGHEAFVGFTSFAVPSTVLRFDLATEKVSTWAEIKPPVDASEFVVTQEKARSKDGTLVPYFLVHKKGVARDGKAPTVLTGYGGFNIAQMPAFAGSRYVMLEQGGVVAVANLRGGGEYGEAWHRAGMLASKQNVFDDLYAVAEKLLADQVTSSERLAVMGGSNGGLLVGAAITQRPELFRAAVCAVPLLDMIRYHKFLIAKLWIPEYGSAEDPTQFEWLRAYSPYHNVKPGTPYPAVLFATAEGDSRVDPLHARKMAALLQAEAGGDKPILLRVEGKAGHGAGKPISKKIEEATDVYSFLFWQLGVTPPG</sequence>
<comment type="caution">
    <text evidence="10">The sequence shown here is derived from an EMBL/GenBank/DDBJ whole genome shotgun (WGS) entry which is preliminary data.</text>
</comment>
<evidence type="ECO:0000256" key="2">
    <source>
        <dbReference type="ARBA" id="ARBA00005228"/>
    </source>
</evidence>
<dbReference type="PROSITE" id="PS51257">
    <property type="entry name" value="PROKAR_LIPOPROTEIN"/>
    <property type="match status" value="1"/>
</dbReference>
<protein>
    <recommendedName>
        <fullName evidence="3">prolyl oligopeptidase</fullName>
        <ecNumber evidence="3">3.4.21.26</ecNumber>
    </recommendedName>
</protein>
<proteinExistence type="inferred from homology"/>
<dbReference type="FunFam" id="3.40.50.1820:FF:000005">
    <property type="entry name" value="Prolyl endopeptidase"/>
    <property type="match status" value="1"/>
</dbReference>
<evidence type="ECO:0000256" key="6">
    <source>
        <dbReference type="ARBA" id="ARBA00022825"/>
    </source>
</evidence>
<dbReference type="Pfam" id="PF02897">
    <property type="entry name" value="Peptidase_S9_N"/>
    <property type="match status" value="1"/>
</dbReference>
<evidence type="ECO:0000259" key="9">
    <source>
        <dbReference type="Pfam" id="PF02897"/>
    </source>
</evidence>
<evidence type="ECO:0000256" key="1">
    <source>
        <dbReference type="ARBA" id="ARBA00001070"/>
    </source>
</evidence>
<evidence type="ECO:0000256" key="4">
    <source>
        <dbReference type="ARBA" id="ARBA00022670"/>
    </source>
</evidence>
<dbReference type="PANTHER" id="PTHR42881">
    <property type="entry name" value="PROLYL ENDOPEPTIDASE"/>
    <property type="match status" value="1"/>
</dbReference>
<dbReference type="EC" id="3.4.21.26" evidence="3"/>
<feature type="domain" description="Peptidase S9 prolyl oligopeptidase catalytic" evidence="8">
    <location>
        <begin position="531"/>
        <end position="743"/>
    </location>
</feature>
<keyword evidence="7" id="KW-0732">Signal</keyword>
<keyword evidence="4" id="KW-0645">Protease</keyword>
<dbReference type="InterPro" id="IPR002470">
    <property type="entry name" value="Peptidase_S9A"/>
</dbReference>
<evidence type="ECO:0000256" key="5">
    <source>
        <dbReference type="ARBA" id="ARBA00022801"/>
    </source>
</evidence>
<name>A0A9X3XA11_9BACT</name>